<organism evidence="6">
    <name type="scientific">Xanthomonas euroxanthea</name>
    <dbReference type="NCBI Taxonomy" id="2259622"/>
    <lineage>
        <taxon>Bacteria</taxon>
        <taxon>Pseudomonadati</taxon>
        <taxon>Pseudomonadota</taxon>
        <taxon>Gammaproteobacteria</taxon>
        <taxon>Lysobacterales</taxon>
        <taxon>Lysobacteraceae</taxon>
        <taxon>Xanthomonas</taxon>
    </lineage>
</organism>
<evidence type="ECO:0000256" key="3">
    <source>
        <dbReference type="ARBA" id="ARBA00022989"/>
    </source>
</evidence>
<accession>A0A8E4H1C4</accession>
<feature type="transmembrane region" description="Helical" evidence="5">
    <location>
        <begin position="51"/>
        <end position="73"/>
    </location>
</feature>
<evidence type="ECO:0000256" key="5">
    <source>
        <dbReference type="SAM" id="Phobius"/>
    </source>
</evidence>
<name>A0A8E4H1C4_9XANT</name>
<dbReference type="InterPro" id="IPR019109">
    <property type="entry name" value="MamF_MmsF"/>
</dbReference>
<keyword evidence="4 5" id="KW-0472">Membrane</keyword>
<evidence type="ECO:0000313" key="6">
    <source>
        <dbReference type="EMBL" id="CAD0332216.1"/>
    </source>
</evidence>
<dbReference type="GeneID" id="79390013"/>
<dbReference type="KEGG" id="xeu:XSP_002710"/>
<dbReference type="EMBL" id="LR861803">
    <property type="protein sequence ID" value="CAD1793651.1"/>
    <property type="molecule type" value="Genomic_DNA"/>
</dbReference>
<comment type="subcellular location">
    <subcellularLocation>
        <location evidence="1">Membrane</location>
        <topology evidence="1">Multi-pass membrane protein</topology>
    </subcellularLocation>
</comment>
<proteinExistence type="predicted"/>
<dbReference type="RefSeq" id="WP_164739140.1">
    <property type="nucleotide sequence ID" value="NZ_HG999363.1"/>
</dbReference>
<evidence type="ECO:0000256" key="4">
    <source>
        <dbReference type="ARBA" id="ARBA00023136"/>
    </source>
</evidence>
<dbReference type="Pfam" id="PF09685">
    <property type="entry name" value="MamF_MmsF"/>
    <property type="match status" value="1"/>
</dbReference>
<dbReference type="EMBL" id="LR824641">
    <property type="protein sequence ID" value="CAD0332216.1"/>
    <property type="molecule type" value="Genomic_DNA"/>
</dbReference>
<protein>
    <submittedName>
        <fullName evidence="6">DUF4870 domain-containing protein</fullName>
    </submittedName>
</protein>
<keyword evidence="3 5" id="KW-1133">Transmembrane helix</keyword>
<evidence type="ECO:0000256" key="2">
    <source>
        <dbReference type="ARBA" id="ARBA00022692"/>
    </source>
</evidence>
<dbReference type="AlphaFoldDB" id="A0A8E4H1C4"/>
<sequence length="154" mass="16862">MSSRTGGWLNRCYSPPHHNHAWGDMMSEFESHAAPPPPPIGSSTPSEERTLALAAHLLGILTSFIGALVIWLVSKDASPSKPFATDQAKEALNFQITVIIAYVAAVILTIVSFGILFFVPTLVWIANLVFCILAAVKANNGEHYRYPFTLRLIK</sequence>
<feature type="transmembrane region" description="Helical" evidence="5">
    <location>
        <begin position="117"/>
        <end position="136"/>
    </location>
</feature>
<gene>
    <name evidence="6" type="ORF">XSP_002710</name>
</gene>
<evidence type="ECO:0000256" key="1">
    <source>
        <dbReference type="ARBA" id="ARBA00004141"/>
    </source>
</evidence>
<keyword evidence="2 5" id="KW-0812">Transmembrane</keyword>
<evidence type="ECO:0000313" key="8">
    <source>
        <dbReference type="Proteomes" id="UP000515493"/>
    </source>
</evidence>
<feature type="transmembrane region" description="Helical" evidence="5">
    <location>
        <begin position="94"/>
        <end position="111"/>
    </location>
</feature>
<dbReference type="Proteomes" id="UP000515493">
    <property type="component" value="Chromosome"/>
</dbReference>
<evidence type="ECO:0000313" key="7">
    <source>
        <dbReference type="EMBL" id="CAD1793651.1"/>
    </source>
</evidence>
<reference evidence="6 8" key="1">
    <citation type="submission" date="2020-07" db="EMBL/GenBank/DDBJ databases">
        <authorList>
            <person name="Teixeira M."/>
        </authorList>
    </citation>
    <scope>NUCLEOTIDE SEQUENCE</scope>
    <source>
        <strain evidence="7">1</strain>
        <strain evidence="6">Xanthomonas sp. CPBF 367</strain>
    </source>
</reference>